<dbReference type="UniPathway" id="UPA00286"/>
<evidence type="ECO:0000259" key="16">
    <source>
        <dbReference type="Pfam" id="PF16824"/>
    </source>
</evidence>
<dbReference type="eggNOG" id="ENOG502Z8PP">
    <property type="taxonomic scope" value="Bacteria"/>
</dbReference>
<dbReference type="GO" id="GO:0042121">
    <property type="term" value="P:alginic acid biosynthetic process"/>
    <property type="evidence" value="ECO:0007669"/>
    <property type="project" value="UniProtKB-UniPathway"/>
</dbReference>
<dbReference type="STRING" id="1395571.TMS3_0109475"/>
<dbReference type="CDD" id="cd14441">
    <property type="entry name" value="AlgX_N"/>
    <property type="match status" value="1"/>
</dbReference>
<dbReference type="InterPro" id="IPR031798">
    <property type="entry name" value="AlgX_C"/>
</dbReference>
<keyword evidence="10" id="KW-0012">Acyltransferase</keyword>
<keyword evidence="5 17" id="KW-0808">Transferase</keyword>
<feature type="disulfide bond" evidence="13">
    <location>
        <begin position="57"/>
        <end position="242"/>
    </location>
</feature>
<evidence type="ECO:0000256" key="3">
    <source>
        <dbReference type="ARBA" id="ARBA00006553"/>
    </source>
</evidence>
<organism evidence="17 18">
    <name type="scientific">Pseudomonas taeanensis MS-3</name>
    <dbReference type="NCBI Taxonomy" id="1395571"/>
    <lineage>
        <taxon>Bacteria</taxon>
        <taxon>Pseudomonadati</taxon>
        <taxon>Pseudomonadota</taxon>
        <taxon>Gammaproteobacteria</taxon>
        <taxon>Pseudomonadales</taxon>
        <taxon>Pseudomonadaceae</taxon>
        <taxon>Pseudomonas</taxon>
    </lineage>
</organism>
<comment type="caution">
    <text evidence="17">The sequence shown here is derived from an EMBL/GenBank/DDBJ whole genome shotgun (WGS) entry which is preliminary data.</text>
</comment>
<reference evidence="17 18" key="1">
    <citation type="journal article" date="2014" name="Genome Announc.">
        <title>Draft Genome Sequence of Petroleum Oil-Degrading Marine Bacterium Pseudomonas taeanensis Strain MS-3, Isolated from a Crude Oil-Contaminated Seashore.</title>
        <authorList>
            <person name="Lee S.Y."/>
            <person name="Kim S.H."/>
            <person name="Lee D.G."/>
            <person name="Shin S."/>
            <person name="Yun S.H."/>
            <person name="Choi C.W."/>
            <person name="Chung Y.H."/>
            <person name="Choi J.S."/>
            <person name="Kahng H.Y."/>
            <person name="Kim S.I."/>
        </authorList>
    </citation>
    <scope>NUCLEOTIDE SEQUENCE [LARGE SCALE GENOMIC DNA]</scope>
    <source>
        <strain evidence="17 18">MS-3</strain>
    </source>
</reference>
<comment type="similarity">
    <text evidence="3">Belongs to the AlgX family.</text>
</comment>
<evidence type="ECO:0000256" key="13">
    <source>
        <dbReference type="PIRSR" id="PIRSR638639-51"/>
    </source>
</evidence>
<evidence type="ECO:0000313" key="17">
    <source>
        <dbReference type="EMBL" id="KFX69737.1"/>
    </source>
</evidence>
<evidence type="ECO:0000256" key="10">
    <source>
        <dbReference type="ARBA" id="ARBA00023315"/>
    </source>
</evidence>
<dbReference type="InterPro" id="IPR034655">
    <property type="entry name" value="AlgX_N"/>
</dbReference>
<evidence type="ECO:0000259" key="15">
    <source>
        <dbReference type="Pfam" id="PF16822"/>
    </source>
</evidence>
<feature type="domain" description="Alginate biosynthesis protein AlgX C-terminal carbohydrate-binding module" evidence="16">
    <location>
        <begin position="359"/>
        <end position="479"/>
    </location>
</feature>
<keyword evidence="18" id="KW-1185">Reference proteome</keyword>
<feature type="active site" description="Nucleophile" evidence="12">
    <location>
        <position position="282"/>
    </location>
</feature>
<evidence type="ECO:0000256" key="8">
    <source>
        <dbReference type="ARBA" id="ARBA00022841"/>
    </source>
</evidence>
<evidence type="ECO:0000256" key="12">
    <source>
        <dbReference type="PIRSR" id="PIRSR638639-50"/>
    </source>
</evidence>
<dbReference type="OrthoDB" id="6773032at2"/>
<dbReference type="Pfam" id="PF16822">
    <property type="entry name" value="ALGX"/>
    <property type="match status" value="1"/>
</dbReference>
<keyword evidence="7" id="KW-0574">Periplasm</keyword>
<dbReference type="InterPro" id="IPR038639">
    <property type="entry name" value="AlgX_C_sf"/>
</dbReference>
<dbReference type="InterPro" id="IPR031811">
    <property type="entry name" value="ALGX/ALGJ_SGNH-like"/>
</dbReference>
<feature type="domain" description="AlgX/AlgJ SGNH hydrolase-like" evidence="15">
    <location>
        <begin position="77"/>
        <end position="338"/>
    </location>
</feature>
<dbReference type="Pfam" id="PF16824">
    <property type="entry name" value="CBM_26"/>
    <property type="match status" value="1"/>
</dbReference>
<dbReference type="RefSeq" id="WP_025164985.1">
    <property type="nucleotide sequence ID" value="NZ_AWSQ01000002.1"/>
</dbReference>
<dbReference type="Gene3D" id="2.60.120.1380">
    <property type="entry name" value="C-terminal carbohydrate-binding module"/>
    <property type="match status" value="1"/>
</dbReference>
<keyword evidence="8" id="KW-0016">Alginate biosynthesis</keyword>
<dbReference type="CDD" id="cd14487">
    <property type="entry name" value="AlgX_C"/>
    <property type="match status" value="1"/>
</dbReference>
<dbReference type="GO" id="GO:0042597">
    <property type="term" value="C:periplasmic space"/>
    <property type="evidence" value="ECO:0007669"/>
    <property type="project" value="UniProtKB-SubCell"/>
</dbReference>
<feature type="chain" id="PRO_5001984930" description="Alginate biosynthesis protein AlgX" evidence="14">
    <location>
        <begin position="29"/>
        <end position="492"/>
    </location>
</feature>
<accession>A0A0A1YIG0</accession>
<feature type="disulfide bond" evidence="13">
    <location>
        <begin position="360"/>
        <end position="475"/>
    </location>
</feature>
<sequence>MQARTLKRIALNNRIVLGSIGVAISALASGLQAAPASPAGIAAGGPVFSAEAIGPLCPAAHDVSRYTTNYQQNFITLVQAQDDWLFRTREDLRTDFGTTAAGYRMLKRLRDALKSKGVELVVVYQPTRGLVNRSKLNPQEYARFNYAKALQSYRATLQKFQQLGLWVPDLAQLTDEQHEQPFYFRGDQHWSPYGAQRTARLVAAEVKRIPAFAEVPRREFVTRKEGIMGKSGTLHNVAGQLCGTSYATQYTDHFITEPKDESSGDALFGEASTPQITLVGTSHSGKNYNFEGFLQQYIGAEVMNVAAPGGGLEGAMIEYLGSDEFQQNPPKVLIWEFSPLYSLDQDKVYRQMMALLDNGCEGKPAVLANKTRLRPGRNEILVNGEQQFLALRSDGYQLDIRLSDPSVKVLEATLWYMNGRREKLKLEKTDTMETNGRFAFELRDEQDWAEQNLLALDIQGPATSGQALTVDAKLCKRNSFPSSGKLTATSGG</sequence>
<evidence type="ECO:0000313" key="18">
    <source>
        <dbReference type="Proteomes" id="UP000030063"/>
    </source>
</evidence>
<evidence type="ECO:0000256" key="2">
    <source>
        <dbReference type="ARBA" id="ARBA00005182"/>
    </source>
</evidence>
<evidence type="ECO:0000256" key="7">
    <source>
        <dbReference type="ARBA" id="ARBA00022764"/>
    </source>
</evidence>
<comment type="pathway">
    <text evidence="2">Glycan biosynthesis; alginate biosynthesis.</text>
</comment>
<name>A0A0A1YIG0_9PSED</name>
<keyword evidence="9 13" id="KW-1015">Disulfide bond</keyword>
<evidence type="ECO:0000256" key="5">
    <source>
        <dbReference type="ARBA" id="ARBA00022679"/>
    </source>
</evidence>
<protein>
    <recommendedName>
        <fullName evidence="4">Alginate biosynthesis protein AlgX</fullName>
    </recommendedName>
    <alternativeName>
        <fullName evidence="11">Probable alginate O-acetyltransferase AlgX</fullName>
    </alternativeName>
</protein>
<feature type="active site" description="Proton acceptor" evidence="12">
    <location>
        <position position="189"/>
    </location>
</feature>
<dbReference type="EMBL" id="AWSQ01000002">
    <property type="protein sequence ID" value="KFX69737.1"/>
    <property type="molecule type" value="Genomic_DNA"/>
</dbReference>
<evidence type="ECO:0000256" key="6">
    <source>
        <dbReference type="ARBA" id="ARBA00022729"/>
    </source>
</evidence>
<comment type="subcellular location">
    <subcellularLocation>
        <location evidence="1">Periplasm</location>
    </subcellularLocation>
</comment>
<evidence type="ECO:0000256" key="14">
    <source>
        <dbReference type="SAM" id="SignalP"/>
    </source>
</evidence>
<dbReference type="GO" id="GO:0016746">
    <property type="term" value="F:acyltransferase activity"/>
    <property type="evidence" value="ECO:0007669"/>
    <property type="project" value="UniProtKB-KW"/>
</dbReference>
<evidence type="ECO:0000256" key="9">
    <source>
        <dbReference type="ARBA" id="ARBA00023157"/>
    </source>
</evidence>
<evidence type="ECO:0000256" key="4">
    <source>
        <dbReference type="ARBA" id="ARBA00013937"/>
    </source>
</evidence>
<evidence type="ECO:0000256" key="1">
    <source>
        <dbReference type="ARBA" id="ARBA00004418"/>
    </source>
</evidence>
<evidence type="ECO:0000256" key="11">
    <source>
        <dbReference type="ARBA" id="ARBA00032384"/>
    </source>
</evidence>
<dbReference type="Proteomes" id="UP000030063">
    <property type="component" value="Unassembled WGS sequence"/>
</dbReference>
<feature type="active site" evidence="12">
    <location>
        <position position="187"/>
    </location>
</feature>
<gene>
    <name evidence="17" type="ORF">TMS3_0109475</name>
</gene>
<keyword evidence="6 14" id="KW-0732">Signal</keyword>
<dbReference type="AlphaFoldDB" id="A0A0A1YIG0"/>
<proteinExistence type="inferred from homology"/>
<feature type="signal peptide" evidence="14">
    <location>
        <begin position="1"/>
        <end position="28"/>
    </location>
</feature>